<dbReference type="SUPFAM" id="SSF49265">
    <property type="entry name" value="Fibronectin type III"/>
    <property type="match status" value="1"/>
</dbReference>
<evidence type="ECO:0000256" key="3">
    <source>
        <dbReference type="ARBA" id="ARBA00023319"/>
    </source>
</evidence>
<dbReference type="GO" id="GO:0031672">
    <property type="term" value="C:A band"/>
    <property type="evidence" value="ECO:0007669"/>
    <property type="project" value="UniProtKB-SubCell"/>
</dbReference>
<evidence type="ECO:0000256" key="4">
    <source>
        <dbReference type="SAM" id="MobiDB-lite"/>
    </source>
</evidence>
<dbReference type="CDD" id="cd00096">
    <property type="entry name" value="Ig"/>
    <property type="match status" value="1"/>
</dbReference>
<proteinExistence type="predicted"/>
<evidence type="ECO:0000313" key="8">
    <source>
        <dbReference type="Proteomes" id="UP000270094"/>
    </source>
</evidence>
<name>A0A3P7I029_STRVU</name>
<feature type="region of interest" description="Disordered" evidence="4">
    <location>
        <begin position="1"/>
        <end position="218"/>
    </location>
</feature>
<feature type="domain" description="Ig-like" evidence="5">
    <location>
        <begin position="503"/>
        <end position="594"/>
    </location>
</feature>
<dbReference type="Pfam" id="PF07679">
    <property type="entry name" value="I-set"/>
    <property type="match status" value="3"/>
</dbReference>
<dbReference type="InterPro" id="IPR036179">
    <property type="entry name" value="Ig-like_dom_sf"/>
</dbReference>
<dbReference type="EMBL" id="UYYB01003667">
    <property type="protein sequence ID" value="VDM66761.1"/>
    <property type="molecule type" value="Genomic_DNA"/>
</dbReference>
<feature type="compositionally biased region" description="Basic and acidic residues" evidence="4">
    <location>
        <begin position="208"/>
        <end position="218"/>
    </location>
</feature>
<evidence type="ECO:0000313" key="7">
    <source>
        <dbReference type="EMBL" id="VDM66761.1"/>
    </source>
</evidence>
<dbReference type="Gene3D" id="2.60.40.10">
    <property type="entry name" value="Immunoglobulins"/>
    <property type="match status" value="5"/>
</dbReference>
<dbReference type="InterPro" id="IPR036116">
    <property type="entry name" value="FN3_sf"/>
</dbReference>
<gene>
    <name evidence="7" type="ORF">SVUK_LOCUS1759</name>
</gene>
<dbReference type="PANTHER" id="PTHR14340:SF9">
    <property type="entry name" value="FIBRONECTIN TYPE-III DOMAIN-CONTAINING PROTEIN"/>
    <property type="match status" value="1"/>
</dbReference>
<dbReference type="AlphaFoldDB" id="A0A3P7I029"/>
<evidence type="ECO:0000259" key="6">
    <source>
        <dbReference type="PROSITE" id="PS50853"/>
    </source>
</evidence>
<keyword evidence="2" id="KW-0677">Repeat</keyword>
<dbReference type="PROSITE" id="PS50835">
    <property type="entry name" value="IG_LIKE"/>
    <property type="match status" value="3"/>
</dbReference>
<dbReference type="Proteomes" id="UP000270094">
    <property type="component" value="Unassembled WGS sequence"/>
</dbReference>
<feature type="non-terminal residue" evidence="7">
    <location>
        <position position="1"/>
    </location>
</feature>
<sequence length="641" mass="71007">KPEEREETKKKKSVDATKKKRKVQKKSEEKEDKVDTEEKMKKEEASEKAEADEQLKEIVTEMPDKMKKEDGELKGEQKAKEIQKKVEKEDEEFAKKHEKEVQKVEKENGELKKHEIKEAEKAKKEDGELEKKHGMKEAQKEEKEHAELEKKHEVKESEEVGEVLVEDGLKKEADEKKKRKKKLAKSDQTEEVGKLEPELMVNGAAAEKTSETPKMEAIEEKKKPPLALKINKQDFDLKIGDSCDLTIESSDEVKFEWTKDDLSLSSAYSQQNSKNRTTVRITSATLEMAGKYKCVATNKEGVTATATITVNVKGVPIAEAETNVVEVKIGETAKLFVNVRGATDVKCEWSKDGKPIKATKTMTSSYKDGTAQLVIKSAEITHSGVYKLKASNADGSAEADVTLIVKSVPSAPEGPLNVVVEGSAAKLSWKPPMVDGNSTILGYYVEKFDEKKKSWNFVARCTEPNYTTEMSGAELVRFRVAAENAIGLGSFIESKAVSAGTKPEILRPKGDAIYAFNEGDKAELKFTFKGEPAPKVEWIDSFGSAIISNADYTIKNTSTSTSLTIKSVAMKHGGEYFLKVKNSIGEDVLPLKIEVKSCPEAPGKPSAEEQKADSLRLSWSSPAHDGGSPITQYIIEMRTVS</sequence>
<evidence type="ECO:0000256" key="1">
    <source>
        <dbReference type="ARBA" id="ARBA00004161"/>
    </source>
</evidence>
<evidence type="ECO:0000259" key="5">
    <source>
        <dbReference type="PROSITE" id="PS50835"/>
    </source>
</evidence>
<feature type="domain" description="Fibronectin type-III" evidence="6">
    <location>
        <begin position="601"/>
        <end position="641"/>
    </location>
</feature>
<dbReference type="SMART" id="SM00060">
    <property type="entry name" value="FN3"/>
    <property type="match status" value="1"/>
</dbReference>
<dbReference type="OrthoDB" id="5863825at2759"/>
<dbReference type="InterPro" id="IPR013783">
    <property type="entry name" value="Ig-like_fold"/>
</dbReference>
<dbReference type="InterPro" id="IPR013098">
    <property type="entry name" value="Ig_I-set"/>
</dbReference>
<dbReference type="InterPro" id="IPR003598">
    <property type="entry name" value="Ig_sub2"/>
</dbReference>
<dbReference type="CDD" id="cd00063">
    <property type="entry name" value="FN3"/>
    <property type="match status" value="2"/>
</dbReference>
<feature type="compositionally biased region" description="Basic and acidic residues" evidence="4">
    <location>
        <begin position="184"/>
        <end position="197"/>
    </location>
</feature>
<feature type="domain" description="Ig-like" evidence="5">
    <location>
        <begin position="242"/>
        <end position="309"/>
    </location>
</feature>
<protein>
    <submittedName>
        <fullName evidence="7">Uncharacterized protein</fullName>
    </submittedName>
</protein>
<feature type="domain" description="Ig-like" evidence="5">
    <location>
        <begin position="316"/>
        <end position="402"/>
    </location>
</feature>
<dbReference type="SUPFAM" id="SSF48726">
    <property type="entry name" value="Immunoglobulin"/>
    <property type="match status" value="3"/>
</dbReference>
<organism evidence="7 8">
    <name type="scientific">Strongylus vulgaris</name>
    <name type="common">Blood worm</name>
    <dbReference type="NCBI Taxonomy" id="40348"/>
    <lineage>
        <taxon>Eukaryota</taxon>
        <taxon>Metazoa</taxon>
        <taxon>Ecdysozoa</taxon>
        <taxon>Nematoda</taxon>
        <taxon>Chromadorea</taxon>
        <taxon>Rhabditida</taxon>
        <taxon>Rhabditina</taxon>
        <taxon>Rhabditomorpha</taxon>
        <taxon>Strongyloidea</taxon>
        <taxon>Strongylidae</taxon>
        <taxon>Strongylus</taxon>
    </lineage>
</organism>
<reference evidence="7 8" key="1">
    <citation type="submission" date="2018-11" db="EMBL/GenBank/DDBJ databases">
        <authorList>
            <consortium name="Pathogen Informatics"/>
        </authorList>
    </citation>
    <scope>NUCLEOTIDE SEQUENCE [LARGE SCALE GENOMIC DNA]</scope>
</reference>
<feature type="domain" description="Fibronectin type-III" evidence="6">
    <location>
        <begin position="411"/>
        <end position="504"/>
    </location>
</feature>
<feature type="non-terminal residue" evidence="7">
    <location>
        <position position="641"/>
    </location>
</feature>
<dbReference type="FunFam" id="2.60.40.10:FF:000107">
    <property type="entry name" value="Myosin, light chain kinase a"/>
    <property type="match status" value="1"/>
</dbReference>
<feature type="compositionally biased region" description="Basic and acidic residues" evidence="4">
    <location>
        <begin position="25"/>
        <end position="158"/>
    </location>
</feature>
<accession>A0A3P7I029</accession>
<dbReference type="InterPro" id="IPR003599">
    <property type="entry name" value="Ig_sub"/>
</dbReference>
<dbReference type="PANTHER" id="PTHR14340">
    <property type="entry name" value="MICROFIBRIL-ASSOCIATED GLYCOPROTEIN 3"/>
    <property type="match status" value="1"/>
</dbReference>
<comment type="subcellular location">
    <subcellularLocation>
        <location evidence="1">Cytoplasm</location>
        <location evidence="1">Myofibril</location>
        <location evidence="1">Sarcomere</location>
        <location evidence="1">A band</location>
    </subcellularLocation>
</comment>
<feature type="compositionally biased region" description="Basic and acidic residues" evidence="4">
    <location>
        <begin position="167"/>
        <end position="176"/>
    </location>
</feature>
<dbReference type="SMART" id="SM00409">
    <property type="entry name" value="IG"/>
    <property type="match status" value="3"/>
</dbReference>
<dbReference type="FunFam" id="2.60.40.10:FF:000031">
    <property type="entry name" value="Myosin-binding protein C, slow type"/>
    <property type="match status" value="1"/>
</dbReference>
<keyword evidence="3" id="KW-0393">Immunoglobulin domain</keyword>
<keyword evidence="8" id="KW-1185">Reference proteome</keyword>
<dbReference type="PROSITE" id="PS50853">
    <property type="entry name" value="FN3"/>
    <property type="match status" value="2"/>
</dbReference>
<feature type="compositionally biased region" description="Basic and acidic residues" evidence="4">
    <location>
        <begin position="1"/>
        <end position="17"/>
    </location>
</feature>
<dbReference type="SMART" id="SM00408">
    <property type="entry name" value="IGc2"/>
    <property type="match status" value="3"/>
</dbReference>
<evidence type="ECO:0000256" key="2">
    <source>
        <dbReference type="ARBA" id="ARBA00022737"/>
    </source>
</evidence>
<feature type="region of interest" description="Disordered" evidence="4">
    <location>
        <begin position="599"/>
        <end position="623"/>
    </location>
</feature>
<dbReference type="InterPro" id="IPR007110">
    <property type="entry name" value="Ig-like_dom"/>
</dbReference>
<dbReference type="InterPro" id="IPR003961">
    <property type="entry name" value="FN3_dom"/>
</dbReference>